<comment type="caution">
    <text evidence="2">The sequence shown here is derived from an EMBL/GenBank/DDBJ whole genome shotgun (WGS) entry which is preliminary data.</text>
</comment>
<organism evidence="2 3">
    <name type="scientific">Trametes cubensis</name>
    <dbReference type="NCBI Taxonomy" id="1111947"/>
    <lineage>
        <taxon>Eukaryota</taxon>
        <taxon>Fungi</taxon>
        <taxon>Dikarya</taxon>
        <taxon>Basidiomycota</taxon>
        <taxon>Agaricomycotina</taxon>
        <taxon>Agaricomycetes</taxon>
        <taxon>Polyporales</taxon>
        <taxon>Polyporaceae</taxon>
        <taxon>Trametes</taxon>
    </lineage>
</organism>
<protein>
    <recommendedName>
        <fullName evidence="1">F-box domain-containing protein</fullName>
    </recommendedName>
</protein>
<proteinExistence type="predicted"/>
<evidence type="ECO:0000313" key="3">
    <source>
        <dbReference type="Proteomes" id="UP001215151"/>
    </source>
</evidence>
<dbReference type="Proteomes" id="UP001215151">
    <property type="component" value="Unassembled WGS sequence"/>
</dbReference>
<evidence type="ECO:0000259" key="1">
    <source>
        <dbReference type="PROSITE" id="PS50181"/>
    </source>
</evidence>
<dbReference type="EMBL" id="JAPEVG010000412">
    <property type="protein sequence ID" value="KAJ8463168.1"/>
    <property type="molecule type" value="Genomic_DNA"/>
</dbReference>
<name>A0AAD7TJH3_9APHY</name>
<evidence type="ECO:0000313" key="2">
    <source>
        <dbReference type="EMBL" id="KAJ8463168.1"/>
    </source>
</evidence>
<dbReference type="PROSITE" id="PS50181">
    <property type="entry name" value="FBOX"/>
    <property type="match status" value="1"/>
</dbReference>
<accession>A0AAD7TJH3</accession>
<keyword evidence="3" id="KW-1185">Reference proteome</keyword>
<gene>
    <name evidence="2" type="ORF">ONZ51_g10431</name>
</gene>
<feature type="domain" description="F-box" evidence="1">
    <location>
        <begin position="46"/>
        <end position="95"/>
    </location>
</feature>
<reference evidence="2" key="1">
    <citation type="submission" date="2022-11" db="EMBL/GenBank/DDBJ databases">
        <title>Genome Sequence of Cubamyces cubensis.</title>
        <authorList>
            <person name="Buettner E."/>
        </authorList>
    </citation>
    <scope>NUCLEOTIDE SEQUENCE</scope>
    <source>
        <strain evidence="2">MPL-01</strain>
    </source>
</reference>
<dbReference type="InterPro" id="IPR001810">
    <property type="entry name" value="F-box_dom"/>
</dbReference>
<sequence length="716" mass="82234">MADDQSNDKCVGSSSVASATLVTGNVSTLAVNSRPRKAARKWRGPLERLMELPLEVLYLVIESLELRDVLNLARIDKAFRNMLMSRRARPFWQAAIANTPGLPSCPPNMEEPQYAHLLFDNMCHGCGRGNTSKILFHWGVRYCKECLPLRIIDQRELAHLFKEVLQETGVAKPLYVTMGGQVHIKEMEEFRQKWEALEGDGPGRKKLAEDNAKQVVLRRTHASTCNQWKANLGYARRAENKSIRAARLAAIKERLREEGYTKELQVIGDAILAKQSFVNKPTPLTDRSWHAIRTDAIRFLEQEHTVKIRRVREGVVRPNIVMFLKVYDEWLQAWDPNWYDPGDLKAIHRMRPADFLVMDEVRLVVDAPAGCIVFPGNFEYARPKLLDMVVRWYAQQREALNTVFRDAYPALPQDTEPIGLAICSYDCSSPRCGGKFIHYPDILDHRCSMLRSTVTIKGSGYVNVIEESMARLSRPLPWQAQHVRVNERMVDHICELVRACGYDPLYASWQELDAQGQRMTCATCAAATDQGTDLEVFDWRRAIHHQAEFMHRDRPCKWTMLPEEVAAKVRAFEARLREVPSRPWRQLFYRCKMKKSCWDVYDYDDLQAHARDAHGMREELQNEHYELCWHWHKTGNDLLHGTCVRFTRAGGVKVSSRYITVDDVQEGEEETAEVQEGEAKAGKLDEETCEEDMELDASAIFDQWISSDAFGECRGS</sequence>
<dbReference type="AlphaFoldDB" id="A0AAD7TJH3"/>